<dbReference type="EMBL" id="AEDD01000010">
    <property type="protein sequence ID" value="EFM09525.1"/>
    <property type="molecule type" value="Genomic_DNA"/>
</dbReference>
<protein>
    <submittedName>
        <fullName evidence="1">Uncharacterized protein</fullName>
    </submittedName>
</protein>
<reference evidence="1 2" key="1">
    <citation type="submission" date="2010-07" db="EMBL/GenBank/DDBJ databases">
        <title>The draft genome of Paenibacillus curdlanolyticus YK9.</title>
        <authorList>
            <consortium name="US DOE Joint Genome Institute (JGI-PGF)"/>
            <person name="Lucas S."/>
            <person name="Copeland A."/>
            <person name="Lapidus A."/>
            <person name="Cheng J.-F."/>
            <person name="Bruce D."/>
            <person name="Goodwin L."/>
            <person name="Pitluck S."/>
            <person name="Land M.L."/>
            <person name="Hauser L."/>
            <person name="Chang Y.-J."/>
            <person name="Jeffries C."/>
            <person name="Anderson I.J."/>
            <person name="Johnson E."/>
            <person name="Loganathan U."/>
            <person name="Mulhopadhyay B."/>
            <person name="Kyrpides N."/>
            <person name="Woyke T.J."/>
        </authorList>
    </citation>
    <scope>NUCLEOTIDE SEQUENCE [LARGE SCALE GENOMIC DNA]</scope>
    <source>
        <strain evidence="1 2">YK9</strain>
    </source>
</reference>
<dbReference type="OrthoDB" id="2974073at2"/>
<evidence type="ECO:0000313" key="1">
    <source>
        <dbReference type="EMBL" id="EFM09525.1"/>
    </source>
</evidence>
<dbReference type="AlphaFoldDB" id="E0ID70"/>
<dbReference type="Proteomes" id="UP000005387">
    <property type="component" value="Unassembled WGS sequence"/>
</dbReference>
<name>E0ID70_9BACL</name>
<organism evidence="1 2">
    <name type="scientific">Paenibacillus curdlanolyticus YK9</name>
    <dbReference type="NCBI Taxonomy" id="717606"/>
    <lineage>
        <taxon>Bacteria</taxon>
        <taxon>Bacillati</taxon>
        <taxon>Bacillota</taxon>
        <taxon>Bacilli</taxon>
        <taxon>Bacillales</taxon>
        <taxon>Paenibacillaceae</taxon>
        <taxon>Paenibacillus</taxon>
    </lineage>
</organism>
<proteinExistence type="predicted"/>
<sequence length="62" mass="7434">MEKFKQALDDAINSWAKLSQEWEKNEDVLADVITEGYPFNKDFNEVLLDLINWRDQFLENQK</sequence>
<accession>E0ID70</accession>
<dbReference type="RefSeq" id="WP_006039560.1">
    <property type="nucleotide sequence ID" value="NZ_AEDD01000010.1"/>
</dbReference>
<keyword evidence="2" id="KW-1185">Reference proteome</keyword>
<gene>
    <name evidence="1" type="ORF">PaecuDRAFT_3572</name>
</gene>
<evidence type="ECO:0000313" key="2">
    <source>
        <dbReference type="Proteomes" id="UP000005387"/>
    </source>
</evidence>